<feature type="chain" id="PRO_5025578944" evidence="1">
    <location>
        <begin position="22"/>
        <end position="180"/>
    </location>
</feature>
<evidence type="ECO:0000313" key="3">
    <source>
        <dbReference type="Proteomes" id="UP000800035"/>
    </source>
</evidence>
<dbReference type="AlphaFoldDB" id="A0A6A5TP30"/>
<reference evidence="2" key="1">
    <citation type="journal article" date="2020" name="Stud. Mycol.">
        <title>101 Dothideomycetes genomes: a test case for predicting lifestyles and emergence of pathogens.</title>
        <authorList>
            <person name="Haridas S."/>
            <person name="Albert R."/>
            <person name="Binder M."/>
            <person name="Bloem J."/>
            <person name="Labutti K."/>
            <person name="Salamov A."/>
            <person name="Andreopoulos B."/>
            <person name="Baker S."/>
            <person name="Barry K."/>
            <person name="Bills G."/>
            <person name="Bluhm B."/>
            <person name="Cannon C."/>
            <person name="Castanera R."/>
            <person name="Culley D."/>
            <person name="Daum C."/>
            <person name="Ezra D."/>
            <person name="Gonzalez J."/>
            <person name="Henrissat B."/>
            <person name="Kuo A."/>
            <person name="Liang C."/>
            <person name="Lipzen A."/>
            <person name="Lutzoni F."/>
            <person name="Magnuson J."/>
            <person name="Mondo S."/>
            <person name="Nolan M."/>
            <person name="Ohm R."/>
            <person name="Pangilinan J."/>
            <person name="Park H.-J."/>
            <person name="Ramirez L."/>
            <person name="Alfaro M."/>
            <person name="Sun H."/>
            <person name="Tritt A."/>
            <person name="Yoshinaga Y."/>
            <person name="Zwiers L.-H."/>
            <person name="Turgeon B."/>
            <person name="Goodwin S."/>
            <person name="Spatafora J."/>
            <person name="Crous P."/>
            <person name="Grigoriev I."/>
        </authorList>
    </citation>
    <scope>NUCLEOTIDE SEQUENCE</scope>
    <source>
        <strain evidence="2">CBS 675.92</strain>
    </source>
</reference>
<feature type="signal peptide" evidence="1">
    <location>
        <begin position="1"/>
        <end position="21"/>
    </location>
</feature>
<name>A0A6A5TP30_9PLEO</name>
<organism evidence="2 3">
    <name type="scientific">Byssothecium circinans</name>
    <dbReference type="NCBI Taxonomy" id="147558"/>
    <lineage>
        <taxon>Eukaryota</taxon>
        <taxon>Fungi</taxon>
        <taxon>Dikarya</taxon>
        <taxon>Ascomycota</taxon>
        <taxon>Pezizomycotina</taxon>
        <taxon>Dothideomycetes</taxon>
        <taxon>Pleosporomycetidae</taxon>
        <taxon>Pleosporales</taxon>
        <taxon>Massarineae</taxon>
        <taxon>Massarinaceae</taxon>
        <taxon>Byssothecium</taxon>
    </lineage>
</organism>
<evidence type="ECO:0000256" key="1">
    <source>
        <dbReference type="SAM" id="SignalP"/>
    </source>
</evidence>
<dbReference type="OrthoDB" id="5230873at2759"/>
<accession>A0A6A5TP30</accession>
<proteinExistence type="predicted"/>
<sequence length="180" mass="19073">MPSPLQTILLAAALPFAIVSAQRNPVPPHFELYAYGDSIGGLPLFYSDGLAFAGDPSFSNDDLAAAVEFTVGSPIVPKNASTTFEPGWSNASLSIPDPLSSSKRLRFLGPKDNEPLGNATKFSFNGATAMVDNGGLQTLFTGLKLESGIVELYWNDTSAGQVPVTLRRTAPANTTARVRR</sequence>
<keyword evidence="1" id="KW-0732">Signal</keyword>
<evidence type="ECO:0000313" key="2">
    <source>
        <dbReference type="EMBL" id="KAF1952556.1"/>
    </source>
</evidence>
<protein>
    <submittedName>
        <fullName evidence="2">Uncharacterized protein</fullName>
    </submittedName>
</protein>
<dbReference type="Proteomes" id="UP000800035">
    <property type="component" value="Unassembled WGS sequence"/>
</dbReference>
<keyword evidence="3" id="KW-1185">Reference proteome</keyword>
<gene>
    <name evidence="2" type="ORF">CC80DRAFT_422510</name>
</gene>
<dbReference type="EMBL" id="ML977010">
    <property type="protein sequence ID" value="KAF1952556.1"/>
    <property type="molecule type" value="Genomic_DNA"/>
</dbReference>